<feature type="compositionally biased region" description="Low complexity" evidence="1">
    <location>
        <begin position="967"/>
        <end position="976"/>
    </location>
</feature>
<evidence type="ECO:0000256" key="1">
    <source>
        <dbReference type="SAM" id="MobiDB-lite"/>
    </source>
</evidence>
<evidence type="ECO:0000313" key="2">
    <source>
        <dbReference type="EMBL" id="QBZ66294.1"/>
    </source>
</evidence>
<feature type="region of interest" description="Disordered" evidence="1">
    <location>
        <begin position="325"/>
        <end position="554"/>
    </location>
</feature>
<dbReference type="EMBL" id="CP034210">
    <property type="protein sequence ID" value="QBZ66294.1"/>
    <property type="molecule type" value="Genomic_DNA"/>
</dbReference>
<feature type="compositionally biased region" description="Basic and acidic residues" evidence="1">
    <location>
        <begin position="410"/>
        <end position="421"/>
    </location>
</feature>
<reference evidence="2 3" key="1">
    <citation type="journal article" date="2019" name="Mol. Biol. Evol.">
        <title>Blast fungal genomes show frequent chromosomal changes, gene gains and losses, and effector gene turnover.</title>
        <authorList>
            <person name="Gomez Luciano L.B."/>
            <person name="Jason Tsai I."/>
            <person name="Chuma I."/>
            <person name="Tosa Y."/>
            <person name="Chen Y.H."/>
            <person name="Li J.Y."/>
            <person name="Li M.Y."/>
            <person name="Jade Lu M.Y."/>
            <person name="Nakayashiki H."/>
            <person name="Li W.H."/>
        </authorList>
    </citation>
    <scope>NUCLEOTIDE SEQUENCE [LARGE SCALE GENOMIC DNA]</scope>
    <source>
        <strain evidence="2">MZ5-1-6</strain>
    </source>
</reference>
<feature type="region of interest" description="Disordered" evidence="1">
    <location>
        <begin position="781"/>
        <end position="987"/>
    </location>
</feature>
<feature type="compositionally biased region" description="Polar residues" evidence="1">
    <location>
        <begin position="200"/>
        <end position="213"/>
    </location>
</feature>
<feature type="compositionally biased region" description="Low complexity" evidence="1">
    <location>
        <begin position="1178"/>
        <end position="1190"/>
    </location>
</feature>
<feature type="compositionally biased region" description="Basic residues" evidence="1">
    <location>
        <begin position="1"/>
        <end position="11"/>
    </location>
</feature>
<feature type="compositionally biased region" description="Polar residues" evidence="1">
    <location>
        <begin position="891"/>
        <end position="900"/>
    </location>
</feature>
<feature type="compositionally biased region" description="Polar residues" evidence="1">
    <location>
        <begin position="382"/>
        <end position="392"/>
    </location>
</feature>
<dbReference type="Proteomes" id="UP000294847">
    <property type="component" value="Chromosome 7"/>
</dbReference>
<feature type="compositionally biased region" description="Low complexity" evidence="1">
    <location>
        <begin position="289"/>
        <end position="299"/>
    </location>
</feature>
<gene>
    <name evidence="2" type="ORF">PoMZ_13267</name>
</gene>
<feature type="compositionally biased region" description="Basic and acidic residues" evidence="1">
    <location>
        <begin position="544"/>
        <end position="554"/>
    </location>
</feature>
<feature type="region of interest" description="Disordered" evidence="1">
    <location>
        <begin position="1015"/>
        <end position="1055"/>
    </location>
</feature>
<feature type="compositionally biased region" description="Low complexity" evidence="1">
    <location>
        <begin position="358"/>
        <end position="381"/>
    </location>
</feature>
<protein>
    <submittedName>
        <fullName evidence="2">Uncharacterized protein</fullName>
    </submittedName>
</protein>
<feature type="compositionally biased region" description="Low complexity" evidence="1">
    <location>
        <begin position="1247"/>
        <end position="1256"/>
    </location>
</feature>
<feature type="compositionally biased region" description="Low complexity" evidence="1">
    <location>
        <begin position="805"/>
        <end position="814"/>
    </location>
</feature>
<sequence>MSLFGSKRRRPPNSQQPLTSSTAHSDAATAALSAFSSLHQRQSSPSLSEAAAAAALKARPHTPTDVSSVVPRRRSRRAGSANSSHGTASPHPSLRRSLSSGSMGERTFRSPSPHGRQPQGSPGTNGNGVAHVADYDSAPPVPSIPESVQALPPSRDQKQHQRSGSGRASAPPVRVASQKLKEGGQGTWFGGPAVGDLDNIRTSDSVASSNPTPHLQDPITRPESRASVNFSYPARQRVGSPPATPLAEETPMAFQQRQRTIASDTDYDGPVRTRSKRTSATISPPPRQSTPRQRPSSMPDSQELVYDPNSRRMVSRAELQALEQILNGVEPRQAPKQKRPTRAGTHLAKGTLGRTQGSAVPATRVATAAASYSSASRSSAADQTATRLSNPTYAPAPIPQTSTGQLEEIENVRDGTAEAKPRSRHYVQHGQDHATKPAEPRPEVQTNKKPSSPPPDLEPQSQERMRSPPAAQRAVQAEAPKQAQPEPSRATSNVLDSVTSRQHVYTRPERAAPVSAVDEPQHTSKTSPTPREPSAERANGVQTGEDKFVARDSDTAYAENLRSLSTSPVRVAHFGPVQRNLSVRHSPPPRSISPRKSALKQYSSPRNGSPRGASSADDASEAGAANMPSESLVQRKKSARVSFDDRDLVLDDSESSDAATPQAELPKETKTSPANNRRKWFSNIGRSKKKDDASFDDDEVMKPRPALPSFGSVRAEKKKHVEEVERPLVTPSESAYSPSLPDSPSMQSLSSPVNDQRGDMALGQSTDRAIASVIASDYASRFPANTSRYREPLPPVVTSREGGYLSMSSDSSSESDLDSLRDTPTLSTQHSNATSVPDVESELMPTKLATVPEASGDMSSSPSIHVQNASQPSAGTTVESNNSSPIPSISVTEASPNPAQEQRIAEEKFDLPGGFPDEDSDDTVQGQAEPATGDRIKGKVSEPITRQTITEPVVQTLDSAKTDHTPATVAATTTAVQDDSDSEGTSIYSDAYEDLSDIDETGFQSLDAVVEGPVTVGVGKSSNPSKEVSSKPSVEKSDVPEEGNASGPAISPPVDDWEAAKAYWRSLTADKRAQLEREANEEAGADADLEQEARDEQRKPRRKKSVEKRQAEKQAILEAQRDPERTYMIKPGTKAPDEIALPSNSVLRKSMRQKALEEAAPASTAMNGRLRKSMRTTAQQPEPAVQAPVQKTKLSRAPAPSPLTTTQAAAGAAHRAHQPASPTAASPPHRSGTMTSFFPPVLKRRGSTSSESSFRRSTTRKATNGSSNGEPGGFSLRRTMRGSSAAEQTESPSTNQRFSMRSFSPPGDSTRGSNKAPPPPISMNGSRMRSSLRDGGSKSKLGGNSGGGSSINLSSFGLKSKTKNRGSGSRFGDSSDDDDAGGGGFRSRFEDSSDDEIADVAPKPLTGLGAKTMRTGKPNVAASRASVRPKPVQEESPDLPDSSDDELTGRGAETTVSRAGSTAVARPTRQASTLGGSQLRRSGSGRGSLGGAPALGTSLMRNGSGSGGGSGNGTPLNSPPRSPTSRRGSFMAAVLGRRKNSAPSSPIQKGELMDSAARRDTALERSPAQLAEMRGSSGPKLQRRTTAPMEREADEWPLATPSPNEDQQSGPRKLERPSSAGNLLTGTRRPGILKNSRRSMSNGDTVVGSVAGGDGGVVVLHGDNTDEVVPAVGGEQIPPKTKKKKFGTLRRMFRLDD</sequence>
<feature type="region of interest" description="Disordered" evidence="1">
    <location>
        <begin position="1075"/>
        <end position="1649"/>
    </location>
</feature>
<feature type="compositionally biased region" description="Low complexity" evidence="1">
    <location>
        <begin position="18"/>
        <end position="38"/>
    </location>
</feature>
<feature type="compositionally biased region" description="Acidic residues" evidence="1">
    <location>
        <begin position="1435"/>
        <end position="1446"/>
    </location>
</feature>
<feature type="compositionally biased region" description="Polar residues" evidence="1">
    <location>
        <begin position="489"/>
        <end position="503"/>
    </location>
</feature>
<feature type="compositionally biased region" description="Polar residues" evidence="1">
    <location>
        <begin position="857"/>
        <end position="879"/>
    </location>
</feature>
<feature type="region of interest" description="Disordered" evidence="1">
    <location>
        <begin position="576"/>
        <end position="765"/>
    </location>
</feature>
<feature type="compositionally biased region" description="Polar residues" evidence="1">
    <location>
        <begin position="822"/>
        <end position="835"/>
    </location>
</feature>
<feature type="compositionally biased region" description="Gly residues" evidence="1">
    <location>
        <begin position="183"/>
        <end position="193"/>
    </location>
</feature>
<feature type="compositionally biased region" description="Polar residues" evidence="1">
    <location>
        <begin position="731"/>
        <end position="754"/>
    </location>
</feature>
<feature type="compositionally biased region" description="Acidic residues" evidence="1">
    <location>
        <begin position="1081"/>
        <end position="1090"/>
    </location>
</feature>
<feature type="compositionally biased region" description="Low complexity" evidence="1">
    <location>
        <begin position="1020"/>
        <end position="1032"/>
    </location>
</feature>
<feature type="compositionally biased region" description="Polar residues" evidence="1">
    <location>
        <begin position="1601"/>
        <end position="1610"/>
    </location>
</feature>
<accession>A0A4P7NUN1</accession>
<feature type="compositionally biased region" description="Low complexity" evidence="1">
    <location>
        <begin position="78"/>
        <end position="102"/>
    </location>
</feature>
<proteinExistence type="predicted"/>
<feature type="compositionally biased region" description="Basic and acidic residues" evidence="1">
    <location>
        <begin position="430"/>
        <end position="442"/>
    </location>
</feature>
<feature type="compositionally biased region" description="Low complexity" evidence="1">
    <location>
        <begin position="612"/>
        <end position="625"/>
    </location>
</feature>
<feature type="compositionally biased region" description="Polar residues" evidence="1">
    <location>
        <begin position="1281"/>
        <end position="1302"/>
    </location>
</feature>
<name>A0A4P7NUN1_PYROR</name>
<feature type="compositionally biased region" description="Low complexity" evidence="1">
    <location>
        <begin position="880"/>
        <end position="890"/>
    </location>
</feature>
<feature type="region of interest" description="Disordered" evidence="1">
    <location>
        <begin position="1"/>
        <end position="312"/>
    </location>
</feature>
<organism evidence="2 3">
    <name type="scientific">Pyricularia oryzae</name>
    <name type="common">Rice blast fungus</name>
    <name type="synonym">Magnaporthe oryzae</name>
    <dbReference type="NCBI Taxonomy" id="318829"/>
    <lineage>
        <taxon>Eukaryota</taxon>
        <taxon>Fungi</taxon>
        <taxon>Dikarya</taxon>
        <taxon>Ascomycota</taxon>
        <taxon>Pezizomycotina</taxon>
        <taxon>Sordariomycetes</taxon>
        <taxon>Sordariomycetidae</taxon>
        <taxon>Magnaporthales</taxon>
        <taxon>Pyriculariaceae</taxon>
        <taxon>Pyricularia</taxon>
    </lineage>
</organism>
<feature type="compositionally biased region" description="Polar residues" evidence="1">
    <location>
        <begin position="253"/>
        <end position="263"/>
    </location>
</feature>
<evidence type="ECO:0000313" key="3">
    <source>
        <dbReference type="Proteomes" id="UP000294847"/>
    </source>
</evidence>